<feature type="signal peptide" evidence="10">
    <location>
        <begin position="1"/>
        <end position="27"/>
    </location>
</feature>
<dbReference type="InterPro" id="IPR034182">
    <property type="entry name" value="Kexin/furin"/>
</dbReference>
<feature type="region of interest" description="Disordered" evidence="9">
    <location>
        <begin position="33"/>
        <end position="123"/>
    </location>
</feature>
<dbReference type="PROSITE" id="PS00138">
    <property type="entry name" value="SUBTILASE_SER"/>
    <property type="match status" value="1"/>
</dbReference>
<dbReference type="GO" id="GO:0016485">
    <property type="term" value="P:protein processing"/>
    <property type="evidence" value="ECO:0007669"/>
    <property type="project" value="TreeGrafter"/>
</dbReference>
<dbReference type="Gene3D" id="3.40.50.200">
    <property type="entry name" value="Peptidase S8/S53 domain"/>
    <property type="match status" value="1"/>
</dbReference>
<dbReference type="SUPFAM" id="SSF52743">
    <property type="entry name" value="Subtilisin-like"/>
    <property type="match status" value="1"/>
</dbReference>
<dbReference type="PROSITE" id="PS51892">
    <property type="entry name" value="SUBTILASE"/>
    <property type="match status" value="1"/>
</dbReference>
<dbReference type="AlphaFoldDB" id="A0A426FQM1"/>
<feature type="domain" description="P/Homo B" evidence="11">
    <location>
        <begin position="517"/>
        <end position="705"/>
    </location>
</feature>
<dbReference type="Pfam" id="PF00082">
    <property type="entry name" value="Peptidase_S8"/>
    <property type="match status" value="1"/>
</dbReference>
<feature type="region of interest" description="Disordered" evidence="9">
    <location>
        <begin position="391"/>
        <end position="413"/>
    </location>
</feature>
<feature type="active site" description="Charge relay system" evidence="7 8">
    <location>
        <position position="193"/>
    </location>
</feature>
<dbReference type="GO" id="GO:0016020">
    <property type="term" value="C:membrane"/>
    <property type="evidence" value="ECO:0007669"/>
    <property type="project" value="TreeGrafter"/>
</dbReference>
<evidence type="ECO:0000256" key="9">
    <source>
        <dbReference type="SAM" id="MobiDB-lite"/>
    </source>
</evidence>
<evidence type="ECO:0000256" key="5">
    <source>
        <dbReference type="ARBA" id="ARBA00022825"/>
    </source>
</evidence>
<dbReference type="GO" id="GO:0004252">
    <property type="term" value="F:serine-type endopeptidase activity"/>
    <property type="evidence" value="ECO:0007669"/>
    <property type="project" value="UniProtKB-UniRule"/>
</dbReference>
<dbReference type="CDD" id="cd04059">
    <property type="entry name" value="Peptidases_S8_Protein_convertases_Kexins_Furin-like"/>
    <property type="match status" value="1"/>
</dbReference>
<keyword evidence="6" id="KW-0106">Calcium</keyword>
<feature type="chain" id="PRO_5019261159" evidence="10">
    <location>
        <begin position="28"/>
        <end position="705"/>
    </location>
</feature>
<accession>A0A426FQM1</accession>
<name>A0A426FQM1_9BURK</name>
<dbReference type="GO" id="GO:0005737">
    <property type="term" value="C:cytoplasm"/>
    <property type="evidence" value="ECO:0007669"/>
    <property type="project" value="UniProtKB-ARBA"/>
</dbReference>
<keyword evidence="3 10" id="KW-0732">Signal</keyword>
<dbReference type="Proteomes" id="UP000270261">
    <property type="component" value="Unassembled WGS sequence"/>
</dbReference>
<dbReference type="PRINTS" id="PR00723">
    <property type="entry name" value="SUBTILISIN"/>
</dbReference>
<evidence type="ECO:0000259" key="11">
    <source>
        <dbReference type="PROSITE" id="PS51829"/>
    </source>
</evidence>
<protein>
    <submittedName>
        <fullName evidence="12">Serine protease</fullName>
    </submittedName>
</protein>
<keyword evidence="5 8" id="KW-0720">Serine protease</keyword>
<dbReference type="PANTHER" id="PTHR42884">
    <property type="entry name" value="PROPROTEIN CONVERTASE SUBTILISIN/KEXIN-RELATED"/>
    <property type="match status" value="1"/>
</dbReference>
<dbReference type="RefSeq" id="WP_125094406.1">
    <property type="nucleotide sequence ID" value="NZ_RRUE01000001.1"/>
</dbReference>
<dbReference type="Pfam" id="PF01483">
    <property type="entry name" value="P_proprotein"/>
    <property type="match status" value="1"/>
</dbReference>
<evidence type="ECO:0000256" key="4">
    <source>
        <dbReference type="ARBA" id="ARBA00022801"/>
    </source>
</evidence>
<organism evidence="12 13">
    <name type="scientific">Lautropia dentalis</name>
    <dbReference type="NCBI Taxonomy" id="2490857"/>
    <lineage>
        <taxon>Bacteria</taxon>
        <taxon>Pseudomonadati</taxon>
        <taxon>Pseudomonadota</taxon>
        <taxon>Betaproteobacteria</taxon>
        <taxon>Burkholderiales</taxon>
        <taxon>Burkholderiaceae</taxon>
        <taxon>Lautropia</taxon>
    </lineage>
</organism>
<evidence type="ECO:0000313" key="12">
    <source>
        <dbReference type="EMBL" id="RRN44975.1"/>
    </source>
</evidence>
<dbReference type="EMBL" id="RRUE01000001">
    <property type="protein sequence ID" value="RRN44975.1"/>
    <property type="molecule type" value="Genomic_DNA"/>
</dbReference>
<dbReference type="InterPro" id="IPR036852">
    <property type="entry name" value="Peptidase_S8/S53_dom_sf"/>
</dbReference>
<dbReference type="InterPro" id="IPR015500">
    <property type="entry name" value="Peptidase_S8_subtilisin-rel"/>
</dbReference>
<evidence type="ECO:0000256" key="8">
    <source>
        <dbReference type="PROSITE-ProRule" id="PRU01240"/>
    </source>
</evidence>
<evidence type="ECO:0000256" key="2">
    <source>
        <dbReference type="ARBA" id="ARBA00022670"/>
    </source>
</evidence>
<evidence type="ECO:0000256" key="6">
    <source>
        <dbReference type="ARBA" id="ARBA00022837"/>
    </source>
</evidence>
<keyword evidence="13" id="KW-1185">Reference proteome</keyword>
<feature type="compositionally biased region" description="Low complexity" evidence="9">
    <location>
        <begin position="66"/>
        <end position="117"/>
    </location>
</feature>
<dbReference type="SUPFAM" id="SSF49785">
    <property type="entry name" value="Galactose-binding domain-like"/>
    <property type="match status" value="1"/>
</dbReference>
<gene>
    <name evidence="12" type="ORF">EHV23_01540</name>
</gene>
<dbReference type="PROSITE" id="PS51829">
    <property type="entry name" value="P_HOMO_B"/>
    <property type="match status" value="1"/>
</dbReference>
<dbReference type="InterPro" id="IPR023828">
    <property type="entry name" value="Peptidase_S8_Ser-AS"/>
</dbReference>
<sequence length="705" mass="73487">MKLKHLPRSYLSAPLLLTLLAACGGGAGGGTSPANLFPDNGSQPGASSLQPARGATQADSQITRPGNHGNAAGTGNTTNTGNAGSGTGTNISNASSGGTTSAAGGNGAGNNTATPAGPLKVSPKECPLQYEVDSSQRRAESAGADPQEFLQWHLKNTGSLTGYAGMKSGEDLRVTGVWNQGVDGHGVRVAVIDDALLLMHEDLRANVVPGSHNYRKTANGTSDGHADYPVPCTSEEAHGTSVAGVIAARNGNGVGMVGVAPHASLVGLNALVTEQEADKLDALVRDLDKNHIYSNSWGNQDWGHFFGYENASAHRDALERGLSTGRGGLGSIYVFAGGNGADKGDYSLLDGYVGERGVVTVCATNAAGERAFYSERGPNLTVCAPSAEASEGTTLPGVATTTVGTDNEEEGTKGTDLNLYTDTFNGTSAAAPMVSGVVALMLQANSKLTWRDVPLILARTARKVDEENGQWKDYSSPIRAASNAWNTLHYSHSYGFGVANAEDAVKLARDWQSVGGSSTQKKCVVRSVSVNQPIPEAGTTFGTNRDKGQGLDGTARLQLLAVTEALDYNQAVTDGISSTAEVDSTCAIRHIEHIDVKVNFTDDAGSGQHPSMGDLQMTLQSPLGTVSTLTVPHACQSPYLKKDGTQGIVTSLCNEPGDGFQYGVRRHLEEPVANGSNRTWTLSVVDRVTGHTGRLKDWSITFYGR</sequence>
<dbReference type="InterPro" id="IPR008979">
    <property type="entry name" value="Galactose-bd-like_sf"/>
</dbReference>
<evidence type="ECO:0000256" key="3">
    <source>
        <dbReference type="ARBA" id="ARBA00022729"/>
    </source>
</evidence>
<dbReference type="InterPro" id="IPR022398">
    <property type="entry name" value="Peptidase_S8_His-AS"/>
</dbReference>
<feature type="compositionally biased region" description="Polar residues" evidence="9">
    <location>
        <begin position="40"/>
        <end position="50"/>
    </location>
</feature>
<dbReference type="InterPro" id="IPR002884">
    <property type="entry name" value="P_dom"/>
</dbReference>
<comment type="similarity">
    <text evidence="1">Belongs to the peptidase S8 family. Furin subfamily.</text>
</comment>
<keyword evidence="2 8" id="KW-0645">Protease</keyword>
<evidence type="ECO:0000256" key="10">
    <source>
        <dbReference type="SAM" id="SignalP"/>
    </source>
</evidence>
<dbReference type="PANTHER" id="PTHR42884:SF14">
    <property type="entry name" value="NEUROENDOCRINE CONVERTASE 1"/>
    <property type="match status" value="1"/>
</dbReference>
<dbReference type="Gene3D" id="2.60.120.260">
    <property type="entry name" value="Galactose-binding domain-like"/>
    <property type="match status" value="1"/>
</dbReference>
<evidence type="ECO:0000256" key="1">
    <source>
        <dbReference type="ARBA" id="ARBA00005325"/>
    </source>
</evidence>
<dbReference type="GO" id="GO:0012505">
    <property type="term" value="C:endomembrane system"/>
    <property type="evidence" value="ECO:0007669"/>
    <property type="project" value="UniProtKB-ARBA"/>
</dbReference>
<comment type="caution">
    <text evidence="12">The sequence shown here is derived from an EMBL/GenBank/DDBJ whole genome shotgun (WGS) entry which is preliminary data.</text>
</comment>
<dbReference type="InterPro" id="IPR000209">
    <property type="entry name" value="Peptidase_S8/S53_dom"/>
</dbReference>
<feature type="active site" description="Charge relay system" evidence="7 8">
    <location>
        <position position="238"/>
    </location>
</feature>
<evidence type="ECO:0000256" key="7">
    <source>
        <dbReference type="PIRSR" id="PIRSR615500-1"/>
    </source>
</evidence>
<feature type="active site" description="Charge relay system" evidence="7 8">
    <location>
        <position position="428"/>
    </location>
</feature>
<keyword evidence="4 8" id="KW-0378">Hydrolase</keyword>
<proteinExistence type="inferred from homology"/>
<dbReference type="PROSITE" id="PS00137">
    <property type="entry name" value="SUBTILASE_HIS"/>
    <property type="match status" value="1"/>
</dbReference>
<dbReference type="PROSITE" id="PS51257">
    <property type="entry name" value="PROKAR_LIPOPROTEIN"/>
    <property type="match status" value="1"/>
</dbReference>
<evidence type="ECO:0000313" key="13">
    <source>
        <dbReference type="Proteomes" id="UP000270261"/>
    </source>
</evidence>
<dbReference type="OrthoDB" id="1676884at2"/>
<reference evidence="12 13" key="1">
    <citation type="submission" date="2018-11" db="EMBL/GenBank/DDBJ databases">
        <title>Genome sequencing of Lautropia sp. KCOM 2505 (= ChDC F240).</title>
        <authorList>
            <person name="Kook J.-K."/>
            <person name="Park S.-N."/>
            <person name="Lim Y.K."/>
        </authorList>
    </citation>
    <scope>NUCLEOTIDE SEQUENCE [LARGE SCALE GENOMIC DNA]</scope>
    <source>
        <strain evidence="12 13">KCOM 2505</strain>
    </source>
</reference>